<reference evidence="2 3" key="2">
    <citation type="journal article" date="2015" name="Eukaryot. Cell">
        <title>Asexual propagation of a virulent clone complex in a human and feline outbreak of sporotrichosis.</title>
        <authorList>
            <person name="Teixeira Mde M."/>
            <person name="Rodrigues A.M."/>
            <person name="Tsui C.K."/>
            <person name="de Almeida L.G."/>
            <person name="Van Diepeningen A.D."/>
            <person name="van den Ende B.G."/>
            <person name="Fernandes G.F."/>
            <person name="Kano R."/>
            <person name="Hamelin R.C."/>
            <person name="Lopes-Bezerra L.M."/>
            <person name="Vasconcelos A.T."/>
            <person name="de Hoog S."/>
            <person name="de Camargo Z.P."/>
            <person name="Felipe M.S."/>
        </authorList>
    </citation>
    <scope>NUCLEOTIDE SEQUENCE [LARGE SCALE GENOMIC DNA]</scope>
    <source>
        <strain evidence="2 3">1099-18</strain>
    </source>
</reference>
<feature type="compositionally biased region" description="Basic and acidic residues" evidence="1">
    <location>
        <begin position="19"/>
        <end position="31"/>
    </location>
</feature>
<organism evidence="2 3">
    <name type="scientific">Sporothrix schenckii 1099-18</name>
    <dbReference type="NCBI Taxonomy" id="1397361"/>
    <lineage>
        <taxon>Eukaryota</taxon>
        <taxon>Fungi</taxon>
        <taxon>Dikarya</taxon>
        <taxon>Ascomycota</taxon>
        <taxon>Pezizomycotina</taxon>
        <taxon>Sordariomycetes</taxon>
        <taxon>Sordariomycetidae</taxon>
        <taxon>Ophiostomatales</taxon>
        <taxon>Ophiostomataceae</taxon>
        <taxon>Sporothrix</taxon>
    </lineage>
</organism>
<feature type="compositionally biased region" description="Basic and acidic residues" evidence="1">
    <location>
        <begin position="1"/>
        <end position="11"/>
    </location>
</feature>
<dbReference type="GeneID" id="27667713"/>
<evidence type="ECO:0000313" key="2">
    <source>
        <dbReference type="EMBL" id="KJR80871.1"/>
    </source>
</evidence>
<gene>
    <name evidence="2" type="ORF">SPSK_05695</name>
</gene>
<feature type="region of interest" description="Disordered" evidence="1">
    <location>
        <begin position="1"/>
        <end position="32"/>
    </location>
</feature>
<sequence length="104" mass="11597">MTHRADSDIGGKELAMSRSRSEPHGQPEKWCDVAGPVLTCDSFATISRKREGAGHLQECNCAELRKKSLPGRVSYAGQEQEPDRRQGREEQAQMSESRIGKRGR</sequence>
<dbReference type="EMBL" id="AXCR01000012">
    <property type="protein sequence ID" value="KJR80871.1"/>
    <property type="molecule type" value="Genomic_DNA"/>
</dbReference>
<proteinExistence type="predicted"/>
<reference evidence="2 3" key="1">
    <citation type="journal article" date="2014" name="BMC Genomics">
        <title>Comparative genomics of the major fungal agents of human and animal Sporotrichosis: Sporothrix schenckii and Sporothrix brasiliensis.</title>
        <authorList>
            <person name="Teixeira M.M."/>
            <person name="de Almeida L.G."/>
            <person name="Kubitschek-Barreira P."/>
            <person name="Alves F.L."/>
            <person name="Kioshima E.S."/>
            <person name="Abadio A.K."/>
            <person name="Fernandes L."/>
            <person name="Derengowski L.S."/>
            <person name="Ferreira K.S."/>
            <person name="Souza R.C."/>
            <person name="Ruiz J.C."/>
            <person name="de Andrade N.C."/>
            <person name="Paes H.C."/>
            <person name="Nicola A.M."/>
            <person name="Albuquerque P."/>
            <person name="Gerber A.L."/>
            <person name="Martins V.P."/>
            <person name="Peconick L.D."/>
            <person name="Neto A.V."/>
            <person name="Chaucanez C.B."/>
            <person name="Silva P.A."/>
            <person name="Cunha O.L."/>
            <person name="de Oliveira F.F."/>
            <person name="dos Santos T.C."/>
            <person name="Barros A.L."/>
            <person name="Soares M.A."/>
            <person name="de Oliveira L.M."/>
            <person name="Marini M.M."/>
            <person name="Villalobos-Duno H."/>
            <person name="Cunha M.M."/>
            <person name="de Hoog S."/>
            <person name="da Silveira J.F."/>
            <person name="Henrissat B."/>
            <person name="Nino-Vega G.A."/>
            <person name="Cisalpino P.S."/>
            <person name="Mora-Montes H.M."/>
            <person name="Almeida S.R."/>
            <person name="Stajich J.E."/>
            <person name="Lopes-Bezerra L.M."/>
            <person name="Vasconcelos A.T."/>
            <person name="Felipe M.S."/>
        </authorList>
    </citation>
    <scope>NUCLEOTIDE SEQUENCE [LARGE SCALE GENOMIC DNA]</scope>
    <source>
        <strain evidence="2 3">1099-18</strain>
    </source>
</reference>
<dbReference type="KEGG" id="ssck:SPSK_05695"/>
<accession>A0A0F2LY91</accession>
<dbReference type="RefSeq" id="XP_016583547.1">
    <property type="nucleotide sequence ID" value="XM_016732436.1"/>
</dbReference>
<dbReference type="Proteomes" id="UP000033710">
    <property type="component" value="Unassembled WGS sequence"/>
</dbReference>
<feature type="compositionally biased region" description="Basic and acidic residues" evidence="1">
    <location>
        <begin position="81"/>
        <end position="91"/>
    </location>
</feature>
<comment type="caution">
    <text evidence="2">The sequence shown here is derived from an EMBL/GenBank/DDBJ whole genome shotgun (WGS) entry which is preliminary data.</text>
</comment>
<feature type="region of interest" description="Disordered" evidence="1">
    <location>
        <begin position="70"/>
        <end position="104"/>
    </location>
</feature>
<protein>
    <submittedName>
        <fullName evidence="2">Uncharacterized protein</fullName>
    </submittedName>
</protein>
<name>A0A0F2LY91_SPOSC</name>
<dbReference type="VEuPathDB" id="FungiDB:SPSK_05695"/>
<dbReference type="AlphaFoldDB" id="A0A0F2LY91"/>
<evidence type="ECO:0000313" key="3">
    <source>
        <dbReference type="Proteomes" id="UP000033710"/>
    </source>
</evidence>
<evidence type="ECO:0000256" key="1">
    <source>
        <dbReference type="SAM" id="MobiDB-lite"/>
    </source>
</evidence>